<keyword evidence="2" id="KW-1185">Reference proteome</keyword>
<comment type="caution">
    <text evidence="1">The sequence shown here is derived from an EMBL/GenBank/DDBJ whole genome shotgun (WGS) entry which is preliminary data.</text>
</comment>
<proteinExistence type="predicted"/>
<dbReference type="Proteomes" id="UP000290287">
    <property type="component" value="Unassembled WGS sequence"/>
</dbReference>
<evidence type="ECO:0000313" key="2">
    <source>
        <dbReference type="Proteomes" id="UP000290287"/>
    </source>
</evidence>
<evidence type="ECO:0000313" key="1">
    <source>
        <dbReference type="EMBL" id="RXJ71809.1"/>
    </source>
</evidence>
<protein>
    <submittedName>
        <fullName evidence="1">Uncharacterized protein</fullName>
    </submittedName>
</protein>
<gene>
    <name evidence="1" type="ORF">CS022_19790</name>
</gene>
<accession>A0A4Q0YRS1</accession>
<organism evidence="1 2">
    <name type="scientific">Veronia nyctiphanis</name>
    <dbReference type="NCBI Taxonomy" id="1278244"/>
    <lineage>
        <taxon>Bacteria</taxon>
        <taxon>Pseudomonadati</taxon>
        <taxon>Pseudomonadota</taxon>
        <taxon>Gammaproteobacteria</taxon>
        <taxon>Vibrionales</taxon>
        <taxon>Vibrionaceae</taxon>
        <taxon>Veronia</taxon>
    </lineage>
</organism>
<dbReference type="EMBL" id="PEIB01000032">
    <property type="protein sequence ID" value="RXJ71809.1"/>
    <property type="molecule type" value="Genomic_DNA"/>
</dbReference>
<reference evidence="1 2" key="1">
    <citation type="submission" date="2017-10" db="EMBL/GenBank/DDBJ databases">
        <title>Nyctiphanis sp. nov., isolated from the stomach of the euphausiid Nyctiphanes simplex (Hansen, 1911) in the Gulf of California.</title>
        <authorList>
            <person name="Gomez-Gil B."/>
            <person name="Aguilar-Mendez M."/>
            <person name="Lopez-Cortes A."/>
            <person name="Gomez-Gutierrez J."/>
            <person name="Roque A."/>
            <person name="Lang E."/>
            <person name="Gonzalez-Castillo A."/>
        </authorList>
    </citation>
    <scope>NUCLEOTIDE SEQUENCE [LARGE SCALE GENOMIC DNA]</scope>
    <source>
        <strain evidence="1 2">CAIM 600</strain>
    </source>
</reference>
<name>A0A4Q0YRS1_9GAMM</name>
<sequence>MFQHHSGPHQTFLPALSYLLSPSMRKQQLNRLRNAAKRFEQGLPVLTSRALELTSRGATALHRINAKVSSSSLLKKFKHIAKQ</sequence>
<dbReference type="AlphaFoldDB" id="A0A4Q0YRS1"/>